<keyword evidence="6" id="KW-1185">Reference proteome</keyword>
<evidence type="ECO:0000256" key="3">
    <source>
        <dbReference type="SAM" id="Coils"/>
    </source>
</evidence>
<reference evidence="5" key="1">
    <citation type="submission" date="2018-08" db="EMBL/GenBank/DDBJ databases">
        <title>A genome reference for cultivated species of the human gut microbiota.</title>
        <authorList>
            <person name="Zou Y."/>
            <person name="Xue W."/>
            <person name="Luo G."/>
        </authorList>
    </citation>
    <scope>NUCLEOTIDE SEQUENCE [LARGE SCALE GENOMIC DNA]</scope>
    <source>
        <strain evidence="5">TF05-5AC</strain>
    </source>
</reference>
<dbReference type="AlphaFoldDB" id="A0A3E3HWR3"/>
<organism evidence="5 6">
    <name type="scientific">Eisenbergiella massiliensis</name>
    <dbReference type="NCBI Taxonomy" id="1720294"/>
    <lineage>
        <taxon>Bacteria</taxon>
        <taxon>Bacillati</taxon>
        <taxon>Bacillota</taxon>
        <taxon>Clostridia</taxon>
        <taxon>Lachnospirales</taxon>
        <taxon>Lachnospiraceae</taxon>
        <taxon>Eisenbergiella</taxon>
    </lineage>
</organism>
<dbReference type="Proteomes" id="UP000260812">
    <property type="component" value="Unassembled WGS sequence"/>
</dbReference>
<dbReference type="Gene3D" id="3.30.930.30">
    <property type="match status" value="1"/>
</dbReference>
<evidence type="ECO:0000259" key="4">
    <source>
        <dbReference type="Pfam" id="PF03389"/>
    </source>
</evidence>
<comment type="caution">
    <text evidence="5">The sequence shown here is derived from an EMBL/GenBank/DDBJ whole genome shotgun (WGS) entry which is preliminary data.</text>
</comment>
<gene>
    <name evidence="5" type="ORF">DXC51_25300</name>
</gene>
<comment type="similarity">
    <text evidence="1">Belongs to the MobA/MobL family.</text>
</comment>
<proteinExistence type="inferred from homology"/>
<dbReference type="RefSeq" id="WP_117545678.1">
    <property type="nucleotide sequence ID" value="NZ_QVLV01000028.1"/>
</dbReference>
<protein>
    <submittedName>
        <fullName evidence="5">Mobilization protein</fullName>
    </submittedName>
</protein>
<sequence length="503" mass="58075">MIPIAIYHWNIGIVSRGKGKSAVAAAAYRSGERLTNEWDGMTHDYTRKGGVVHTEIMLPPHAPPSFSDRSTLWNSVELYEKAGNAQLAREIDAALPIELSREEQIRLVREYCSSQFVSRGMCVDFAIHDTDKGNPHCHIMLTMRPLDERGTWAAKSKKEYDLDENGERIRLPSGRYKTHKVDLTGWNDKDNTLLWRKAWADYTNDFLERNGSPERIDHRSNAERGIDELPTVHMGVAACQMEKKGIATEKGELNRNIQKANRLIREIRAQIGKLKEWIADLFKARETAPKQPPQSPNLANLLMKYLSVQREKSRKYSQRWQQQHAADELKTIAAAVNYLSEHSISTLDELDASLSSVSDKVYSIREGMKTAEQRMKELQKLIENGENYLQYKPIHAELKKLKNGWTNKRDKYEEAHRAELTLWNAASRYLHANLTDIKMLPISKWKQEYADLKEQRDTDYTKLKATRTEVAELQKIRRCVDIALRADQPEQAQTRTKLHEQER</sequence>
<dbReference type="GeneID" id="97990079"/>
<feature type="coiled-coil region" evidence="3">
    <location>
        <begin position="368"/>
        <end position="415"/>
    </location>
</feature>
<keyword evidence="3" id="KW-0175">Coiled coil</keyword>
<dbReference type="Pfam" id="PF03389">
    <property type="entry name" value="MobA_MobL"/>
    <property type="match status" value="1"/>
</dbReference>
<evidence type="ECO:0000256" key="1">
    <source>
        <dbReference type="ARBA" id="ARBA00010873"/>
    </source>
</evidence>
<evidence type="ECO:0000313" key="6">
    <source>
        <dbReference type="Proteomes" id="UP000260812"/>
    </source>
</evidence>
<evidence type="ECO:0000313" key="5">
    <source>
        <dbReference type="EMBL" id="RGE56271.1"/>
    </source>
</evidence>
<keyword evidence="2" id="KW-0184">Conjugation</keyword>
<evidence type="ECO:0000256" key="2">
    <source>
        <dbReference type="ARBA" id="ARBA00022971"/>
    </source>
</evidence>
<feature type="domain" description="MobA/MobL protein" evidence="4">
    <location>
        <begin position="20"/>
        <end position="244"/>
    </location>
</feature>
<dbReference type="EMBL" id="QVLV01000028">
    <property type="protein sequence ID" value="RGE56271.1"/>
    <property type="molecule type" value="Genomic_DNA"/>
</dbReference>
<name>A0A3E3HWR3_9FIRM</name>
<accession>A0A3E3HWR3</accession>
<dbReference type="InterPro" id="IPR005053">
    <property type="entry name" value="MobA_MobL"/>
</dbReference>
<dbReference type="NCBIfam" id="NF041496">
    <property type="entry name" value="MobQ"/>
    <property type="match status" value="1"/>
</dbReference>